<accession>A0A934NLP2</accession>
<evidence type="ECO:0000259" key="1">
    <source>
        <dbReference type="PROSITE" id="PS50075"/>
    </source>
</evidence>
<dbReference type="Gene3D" id="1.10.1200.10">
    <property type="entry name" value="ACP-like"/>
    <property type="match status" value="1"/>
</dbReference>
<keyword evidence="3" id="KW-1185">Reference proteome</keyword>
<dbReference type="Pfam" id="PF00550">
    <property type="entry name" value="PP-binding"/>
    <property type="match status" value="1"/>
</dbReference>
<evidence type="ECO:0000313" key="3">
    <source>
        <dbReference type="Proteomes" id="UP000655868"/>
    </source>
</evidence>
<evidence type="ECO:0000313" key="2">
    <source>
        <dbReference type="EMBL" id="MBJ8337504.1"/>
    </source>
</evidence>
<dbReference type="RefSeq" id="WP_199701209.1">
    <property type="nucleotide sequence ID" value="NZ_JAEMNV010000001.1"/>
</dbReference>
<dbReference type="InterPro" id="IPR036736">
    <property type="entry name" value="ACP-like_sf"/>
</dbReference>
<gene>
    <name evidence="2" type="ORF">JGU71_01265</name>
</gene>
<dbReference type="Proteomes" id="UP000655868">
    <property type="component" value="Unassembled WGS sequence"/>
</dbReference>
<dbReference type="SUPFAM" id="SSF47336">
    <property type="entry name" value="ACP-like"/>
    <property type="match status" value="1"/>
</dbReference>
<dbReference type="AlphaFoldDB" id="A0A934NLP2"/>
<sequence>MTDDTVRSLVASMAPSRPTTVTDDQRLVEDLGYDSLRLMELTVVLERAFSLPPFRPEQLAGVRTAGAVVTLIDNTMAKEVEQ</sequence>
<name>A0A934NLP2_9NOCA</name>
<dbReference type="PROSITE" id="PS50075">
    <property type="entry name" value="CARRIER"/>
    <property type="match status" value="1"/>
</dbReference>
<dbReference type="EMBL" id="JAEMNV010000001">
    <property type="protein sequence ID" value="MBJ8337504.1"/>
    <property type="molecule type" value="Genomic_DNA"/>
</dbReference>
<proteinExistence type="predicted"/>
<feature type="domain" description="Carrier" evidence="1">
    <location>
        <begin position="1"/>
        <end position="76"/>
    </location>
</feature>
<organism evidence="2 3">
    <name type="scientific">Antrihabitans stalagmiti</name>
    <dbReference type="NCBI Taxonomy" id="2799499"/>
    <lineage>
        <taxon>Bacteria</taxon>
        <taxon>Bacillati</taxon>
        <taxon>Actinomycetota</taxon>
        <taxon>Actinomycetes</taxon>
        <taxon>Mycobacteriales</taxon>
        <taxon>Nocardiaceae</taxon>
        <taxon>Antrihabitans</taxon>
    </lineage>
</organism>
<dbReference type="InterPro" id="IPR009081">
    <property type="entry name" value="PP-bd_ACP"/>
</dbReference>
<reference evidence="2" key="1">
    <citation type="submission" date="2020-12" db="EMBL/GenBank/DDBJ databases">
        <title>Antrihabitans popcorni sp. nov. and Antrihabitans auranticaus sp. nov., isolated from a larva cave.</title>
        <authorList>
            <person name="Lee S.D."/>
            <person name="Kim I.S."/>
        </authorList>
    </citation>
    <scope>NUCLEOTIDE SEQUENCE</scope>
    <source>
        <strain evidence="2">YC3-6</strain>
    </source>
</reference>
<protein>
    <submittedName>
        <fullName evidence="2">Acyl carrier protein</fullName>
    </submittedName>
</protein>
<comment type="caution">
    <text evidence="2">The sequence shown here is derived from an EMBL/GenBank/DDBJ whole genome shotgun (WGS) entry which is preliminary data.</text>
</comment>